<dbReference type="EMBL" id="JAPOHD010000031">
    <property type="protein sequence ID" value="MCY1722096.1"/>
    <property type="molecule type" value="Genomic_DNA"/>
</dbReference>
<evidence type="ECO:0000256" key="1">
    <source>
        <dbReference type="SAM" id="MobiDB-lite"/>
    </source>
</evidence>
<organism evidence="2 3">
    <name type="scientific">Draconibacterium aestuarii</name>
    <dbReference type="NCBI Taxonomy" id="2998507"/>
    <lineage>
        <taxon>Bacteria</taxon>
        <taxon>Pseudomonadati</taxon>
        <taxon>Bacteroidota</taxon>
        <taxon>Bacteroidia</taxon>
        <taxon>Marinilabiliales</taxon>
        <taxon>Prolixibacteraceae</taxon>
        <taxon>Draconibacterium</taxon>
    </lineage>
</organism>
<proteinExistence type="predicted"/>
<name>A0A9X3FBA4_9BACT</name>
<dbReference type="RefSeq" id="WP_256999020.1">
    <property type="nucleotide sequence ID" value="NZ_JAPOHD010000031.1"/>
</dbReference>
<reference evidence="2" key="1">
    <citation type="submission" date="2022-11" db="EMBL/GenBank/DDBJ databases">
        <title>Marilongibacter aestuarii gen. nov., sp. nov., isolated from tidal flat sediment.</title>
        <authorList>
            <person name="Jiayan W."/>
        </authorList>
    </citation>
    <scope>NUCLEOTIDE SEQUENCE</scope>
    <source>
        <strain evidence="2">Z1-6</strain>
    </source>
</reference>
<keyword evidence="3" id="KW-1185">Reference proteome</keyword>
<comment type="caution">
    <text evidence="2">The sequence shown here is derived from an EMBL/GenBank/DDBJ whole genome shotgun (WGS) entry which is preliminary data.</text>
</comment>
<accession>A0A9X3FBA4</accession>
<evidence type="ECO:0000313" key="2">
    <source>
        <dbReference type="EMBL" id="MCY1722096.1"/>
    </source>
</evidence>
<dbReference type="AlphaFoldDB" id="A0A9X3FBA4"/>
<sequence>MPERSGGKSDNSAAARSDQQASLTLAAGGLRAAETNGTGTE</sequence>
<gene>
    <name evidence="2" type="ORF">OU798_17215</name>
</gene>
<feature type="region of interest" description="Disordered" evidence="1">
    <location>
        <begin position="1"/>
        <end position="41"/>
    </location>
</feature>
<dbReference type="Proteomes" id="UP001145087">
    <property type="component" value="Unassembled WGS sequence"/>
</dbReference>
<protein>
    <submittedName>
        <fullName evidence="2">Uncharacterized protein</fullName>
    </submittedName>
</protein>
<feature type="compositionally biased region" description="Polar residues" evidence="1">
    <location>
        <begin position="8"/>
        <end position="23"/>
    </location>
</feature>
<evidence type="ECO:0000313" key="3">
    <source>
        <dbReference type="Proteomes" id="UP001145087"/>
    </source>
</evidence>